<organism evidence="1 2">
    <name type="scientific">Gossypium tomentosum</name>
    <name type="common">Hawaiian cotton</name>
    <name type="synonym">Gossypium sandvicense</name>
    <dbReference type="NCBI Taxonomy" id="34277"/>
    <lineage>
        <taxon>Eukaryota</taxon>
        <taxon>Viridiplantae</taxon>
        <taxon>Streptophyta</taxon>
        <taxon>Embryophyta</taxon>
        <taxon>Tracheophyta</taxon>
        <taxon>Spermatophyta</taxon>
        <taxon>Magnoliopsida</taxon>
        <taxon>eudicotyledons</taxon>
        <taxon>Gunneridae</taxon>
        <taxon>Pentapetalae</taxon>
        <taxon>rosids</taxon>
        <taxon>malvids</taxon>
        <taxon>Malvales</taxon>
        <taxon>Malvaceae</taxon>
        <taxon>Malvoideae</taxon>
        <taxon>Gossypium</taxon>
    </lineage>
</organism>
<dbReference type="Proteomes" id="UP000322667">
    <property type="component" value="Chromosome A12"/>
</dbReference>
<reference evidence="1 2" key="1">
    <citation type="submission" date="2019-07" db="EMBL/GenBank/DDBJ databases">
        <title>WGS assembly of Gossypium tomentosum.</title>
        <authorList>
            <person name="Chen Z.J."/>
            <person name="Sreedasyam A."/>
            <person name="Ando A."/>
            <person name="Song Q."/>
            <person name="De L."/>
            <person name="Hulse-Kemp A."/>
            <person name="Ding M."/>
            <person name="Ye W."/>
            <person name="Kirkbride R."/>
            <person name="Jenkins J."/>
            <person name="Plott C."/>
            <person name="Lovell J."/>
            <person name="Lin Y.-M."/>
            <person name="Vaughn R."/>
            <person name="Liu B."/>
            <person name="Li W."/>
            <person name="Simpson S."/>
            <person name="Scheffler B."/>
            <person name="Saski C."/>
            <person name="Grover C."/>
            <person name="Hu G."/>
            <person name="Conover J."/>
            <person name="Carlson J."/>
            <person name="Shu S."/>
            <person name="Boston L."/>
            <person name="Williams M."/>
            <person name="Peterson D."/>
            <person name="Mcgee K."/>
            <person name="Jones D."/>
            <person name="Wendel J."/>
            <person name="Stelly D."/>
            <person name="Grimwood J."/>
            <person name="Schmutz J."/>
        </authorList>
    </citation>
    <scope>NUCLEOTIDE SEQUENCE [LARGE SCALE GENOMIC DNA]</scope>
    <source>
        <strain evidence="1">7179.01</strain>
    </source>
</reference>
<name>A0A5D2N3G6_GOSTO</name>
<accession>A0A5D2N3G6</accession>
<keyword evidence="2" id="KW-1185">Reference proteome</keyword>
<evidence type="ECO:0000313" key="1">
    <source>
        <dbReference type="EMBL" id="TYH98491.1"/>
    </source>
</evidence>
<evidence type="ECO:0000313" key="2">
    <source>
        <dbReference type="Proteomes" id="UP000322667"/>
    </source>
</evidence>
<dbReference type="AlphaFoldDB" id="A0A5D2N3G6"/>
<sequence>MLNLVSSLHTTISTMFSHAASSNEVREALKDEHLQKLISDIDSSLDALNELDKYMGLDIFAFSVIRFCIIRFYLRSINDHIS</sequence>
<proteinExistence type="predicted"/>
<dbReference type="EMBL" id="CM017621">
    <property type="protein sequence ID" value="TYH98491.1"/>
    <property type="molecule type" value="Genomic_DNA"/>
</dbReference>
<protein>
    <submittedName>
        <fullName evidence="1">Uncharacterized protein</fullName>
    </submittedName>
</protein>
<gene>
    <name evidence="1" type="ORF">ES332_A12G314100v1</name>
</gene>